<dbReference type="Gramene" id="Psat06G0606000-T1">
    <property type="protein sequence ID" value="KAI5401448.1"/>
    <property type="gene ID" value="KIW84_066060"/>
</dbReference>
<sequence length="120" mass="12996">MDVEIKAVGGCAKATSDLKWSSSDISTASVSASKTVVGSHLQDLWQFKQPLTTDLSGLVTLARLSVVNRSLKVARKFTAVKSQQLGKMVKIHKQQKGIKIFPGGGTRYKLPFFRASTIMG</sequence>
<accession>A0A9D4WH79</accession>
<evidence type="ECO:0000313" key="1">
    <source>
        <dbReference type="EMBL" id="KAI5401448.1"/>
    </source>
</evidence>
<dbReference type="Proteomes" id="UP001058974">
    <property type="component" value="Chromosome 6"/>
</dbReference>
<keyword evidence="2" id="KW-1185">Reference proteome</keyword>
<reference evidence="1 2" key="1">
    <citation type="journal article" date="2022" name="Nat. Genet.">
        <title>Improved pea reference genome and pan-genome highlight genomic features and evolutionary characteristics.</title>
        <authorList>
            <person name="Yang T."/>
            <person name="Liu R."/>
            <person name="Luo Y."/>
            <person name="Hu S."/>
            <person name="Wang D."/>
            <person name="Wang C."/>
            <person name="Pandey M.K."/>
            <person name="Ge S."/>
            <person name="Xu Q."/>
            <person name="Li N."/>
            <person name="Li G."/>
            <person name="Huang Y."/>
            <person name="Saxena R.K."/>
            <person name="Ji Y."/>
            <person name="Li M."/>
            <person name="Yan X."/>
            <person name="He Y."/>
            <person name="Liu Y."/>
            <person name="Wang X."/>
            <person name="Xiang C."/>
            <person name="Varshney R.K."/>
            <person name="Ding H."/>
            <person name="Gao S."/>
            <person name="Zong X."/>
        </authorList>
    </citation>
    <scope>NUCLEOTIDE SEQUENCE [LARGE SCALE GENOMIC DNA]</scope>
    <source>
        <strain evidence="1 2">cv. Zhongwan 6</strain>
    </source>
</reference>
<gene>
    <name evidence="1" type="ORF">KIW84_066060</name>
</gene>
<dbReference type="AlphaFoldDB" id="A0A9D4WH79"/>
<comment type="caution">
    <text evidence="1">The sequence shown here is derived from an EMBL/GenBank/DDBJ whole genome shotgun (WGS) entry which is preliminary data.</text>
</comment>
<name>A0A9D4WH79_PEA</name>
<organism evidence="1 2">
    <name type="scientific">Pisum sativum</name>
    <name type="common">Garden pea</name>
    <name type="synonym">Lathyrus oleraceus</name>
    <dbReference type="NCBI Taxonomy" id="3888"/>
    <lineage>
        <taxon>Eukaryota</taxon>
        <taxon>Viridiplantae</taxon>
        <taxon>Streptophyta</taxon>
        <taxon>Embryophyta</taxon>
        <taxon>Tracheophyta</taxon>
        <taxon>Spermatophyta</taxon>
        <taxon>Magnoliopsida</taxon>
        <taxon>eudicotyledons</taxon>
        <taxon>Gunneridae</taxon>
        <taxon>Pentapetalae</taxon>
        <taxon>rosids</taxon>
        <taxon>fabids</taxon>
        <taxon>Fabales</taxon>
        <taxon>Fabaceae</taxon>
        <taxon>Papilionoideae</taxon>
        <taxon>50 kb inversion clade</taxon>
        <taxon>NPAAA clade</taxon>
        <taxon>Hologalegina</taxon>
        <taxon>IRL clade</taxon>
        <taxon>Fabeae</taxon>
        <taxon>Lathyrus</taxon>
    </lineage>
</organism>
<dbReference type="EMBL" id="JAMSHJ010000006">
    <property type="protein sequence ID" value="KAI5401448.1"/>
    <property type="molecule type" value="Genomic_DNA"/>
</dbReference>
<protein>
    <submittedName>
        <fullName evidence="1">Uncharacterized protein</fullName>
    </submittedName>
</protein>
<proteinExistence type="predicted"/>
<evidence type="ECO:0000313" key="2">
    <source>
        <dbReference type="Proteomes" id="UP001058974"/>
    </source>
</evidence>